<keyword evidence="5" id="KW-1185">Reference proteome</keyword>
<accession>A0A6J5H2T9</accession>
<sequence length="507" mass="52521">MRANRREPAARWALGTWEELATAVVCTALGACAVQPPYLPPTLDDQGVWANQPVFAPDPLPPEEKWWTALGDPVLDGLIDAAFASSPSVALAAAHLDEARATLGLKTAQSRPQVSFNASAEHARVQSGGGGIGGGGGNTVVGSEVTGGPTLAWEIDLFDRLRQAQSAASSRLTARTADAAAARLLLAAQVAGAVTSLRACRVVLDVRRFDIESQQRDLALTRQRVALGFAPPVDESRALSSLADAQTSLVAQDETCVQDLDALVELTGLTAADVTERLGAVRATGAAAGTATGGQGDRQFAFPEVPQATLALPASVLAGHPAVIAAEREVAATYAEIGVARANRLPVFNLTAALTGNWISASGSTISYLAWSLIPAVSGPIFDAGAGAASVDAASARYLAALATLRETVRTTTQDIENALSAQAHARERLAAAARARDAAQATLEATESQWRAGAVSLFQLEDTRRQRQAAEETAVDAARASVQAWVDVVRASGNAATFTAMPSQPD</sequence>
<dbReference type="PANTHER" id="PTHR30203">
    <property type="entry name" value="OUTER MEMBRANE CATION EFFLUX PROTEIN"/>
    <property type="match status" value="1"/>
</dbReference>
<comment type="subcellular location">
    <subcellularLocation>
        <location evidence="2">Cell membrane</location>
        <topology evidence="2">Lipid-anchor</topology>
    </subcellularLocation>
</comment>
<dbReference type="InterPro" id="IPR010131">
    <property type="entry name" value="MdtP/NodT-like"/>
</dbReference>
<feature type="coiled-coil region" evidence="3">
    <location>
        <begin position="430"/>
        <end position="481"/>
    </location>
</feature>
<evidence type="ECO:0000313" key="5">
    <source>
        <dbReference type="Proteomes" id="UP000494252"/>
    </source>
</evidence>
<dbReference type="GO" id="GO:0015562">
    <property type="term" value="F:efflux transmembrane transporter activity"/>
    <property type="evidence" value="ECO:0007669"/>
    <property type="project" value="InterPro"/>
</dbReference>
<dbReference type="SUPFAM" id="SSF56954">
    <property type="entry name" value="Outer membrane efflux proteins (OEP)"/>
    <property type="match status" value="1"/>
</dbReference>
<comment type="similarity">
    <text evidence="1 2">Belongs to the outer membrane factor (OMF) (TC 1.B.17) family.</text>
</comment>
<dbReference type="PROSITE" id="PS51257">
    <property type="entry name" value="PROKAR_LIPOPROTEIN"/>
    <property type="match status" value="1"/>
</dbReference>
<dbReference type="Gene3D" id="1.20.1600.10">
    <property type="entry name" value="Outer membrane efflux proteins (OEP)"/>
    <property type="match status" value="1"/>
</dbReference>
<dbReference type="Proteomes" id="UP000494252">
    <property type="component" value="Unassembled WGS sequence"/>
</dbReference>
<keyword evidence="2" id="KW-0812">Transmembrane</keyword>
<keyword evidence="3" id="KW-0175">Coiled coil</keyword>
<dbReference type="InterPro" id="IPR003423">
    <property type="entry name" value="OMP_efflux"/>
</dbReference>
<keyword evidence="2" id="KW-0472">Membrane</keyword>
<dbReference type="Gene3D" id="2.20.200.10">
    <property type="entry name" value="Outer membrane efflux proteins (OEP)"/>
    <property type="match status" value="1"/>
</dbReference>
<proteinExistence type="inferred from homology"/>
<evidence type="ECO:0000313" key="4">
    <source>
        <dbReference type="EMBL" id="CAB3809799.1"/>
    </source>
</evidence>
<dbReference type="PANTHER" id="PTHR30203:SF32">
    <property type="entry name" value="CATION EFFLUX SYSTEM PROTEIN CUSC"/>
    <property type="match status" value="1"/>
</dbReference>
<gene>
    <name evidence="4" type="primary">ttgC_2</name>
    <name evidence="4" type="ORF">LMG27177_06914</name>
</gene>
<dbReference type="Pfam" id="PF02321">
    <property type="entry name" value="OEP"/>
    <property type="match status" value="2"/>
</dbReference>
<keyword evidence="2" id="KW-1134">Transmembrane beta strand</keyword>
<dbReference type="NCBIfam" id="TIGR01845">
    <property type="entry name" value="outer_NodT"/>
    <property type="match status" value="1"/>
</dbReference>
<keyword evidence="2" id="KW-0449">Lipoprotein</keyword>
<evidence type="ECO:0000256" key="3">
    <source>
        <dbReference type="SAM" id="Coils"/>
    </source>
</evidence>
<dbReference type="GO" id="GO:0005886">
    <property type="term" value="C:plasma membrane"/>
    <property type="evidence" value="ECO:0007669"/>
    <property type="project" value="UniProtKB-SubCell"/>
</dbReference>
<reference evidence="4 5" key="1">
    <citation type="submission" date="2020-04" db="EMBL/GenBank/DDBJ databases">
        <authorList>
            <person name="De Canck E."/>
        </authorList>
    </citation>
    <scope>NUCLEOTIDE SEQUENCE [LARGE SCALE GENOMIC DNA]</scope>
    <source>
        <strain evidence="4 5">LMG 27177</strain>
    </source>
</reference>
<dbReference type="EMBL" id="CADIKI010000031">
    <property type="protein sequence ID" value="CAB3809799.1"/>
    <property type="molecule type" value="Genomic_DNA"/>
</dbReference>
<name>A0A6J5H2T9_9BURK</name>
<evidence type="ECO:0000256" key="1">
    <source>
        <dbReference type="ARBA" id="ARBA00007613"/>
    </source>
</evidence>
<dbReference type="RefSeq" id="WP_175165932.1">
    <property type="nucleotide sequence ID" value="NZ_CADIKI010000031.1"/>
</dbReference>
<evidence type="ECO:0000256" key="2">
    <source>
        <dbReference type="RuleBase" id="RU362097"/>
    </source>
</evidence>
<keyword evidence="2" id="KW-0564">Palmitate</keyword>
<dbReference type="AlphaFoldDB" id="A0A6J5H2T9"/>
<organism evidence="4 5">
    <name type="scientific">Paraburkholderia fynbosensis</name>
    <dbReference type="NCBI Taxonomy" id="1200993"/>
    <lineage>
        <taxon>Bacteria</taxon>
        <taxon>Pseudomonadati</taxon>
        <taxon>Pseudomonadota</taxon>
        <taxon>Betaproteobacteria</taxon>
        <taxon>Burkholderiales</taxon>
        <taxon>Burkholderiaceae</taxon>
        <taxon>Paraburkholderia</taxon>
    </lineage>
</organism>
<protein>
    <submittedName>
        <fullName evidence="4">Putative efflux pump outer membrane protein TtgC</fullName>
    </submittedName>
</protein>